<name>A0AAD9UTD2_ACRCE</name>
<dbReference type="InterPro" id="IPR040521">
    <property type="entry name" value="KDZ"/>
</dbReference>
<dbReference type="Pfam" id="PF18758">
    <property type="entry name" value="KDZ"/>
    <property type="match status" value="1"/>
</dbReference>
<sequence>MRKQVLWSDGRKSWVKEGRLPTKLEEVLKSGKDFHHRAVEIKELGQRRIELKLQFGKTNDDNNTYVHNSGFGIESVEDSLISESDGNKRKLLCGTEKGRHTCKNSRTAGILVMERPCGVVVNIKELFSSESKSQVYAHIHNLLENPAFNSTSTICYDDACHLKKFAQNPLRCDQTAVAARINGMEIICDRFHFKNHIDAWCRKNCNPLDSANLKLVNTEVCEQLFSWLSKFSAITKHMNRWRFLFLMVYVLDNHNEDVVSGVFH</sequence>
<accession>A0AAD9UTD2</accession>
<reference evidence="1" key="1">
    <citation type="journal article" date="2023" name="G3 (Bethesda)">
        <title>Whole genome assembly and annotation of the endangered Caribbean coral Acropora cervicornis.</title>
        <authorList>
            <person name="Selwyn J.D."/>
            <person name="Vollmer S.V."/>
        </authorList>
    </citation>
    <scope>NUCLEOTIDE SEQUENCE</scope>
    <source>
        <strain evidence="1">K2</strain>
    </source>
</reference>
<dbReference type="AlphaFoldDB" id="A0AAD9UTD2"/>
<organism evidence="1 2">
    <name type="scientific">Acropora cervicornis</name>
    <name type="common">Staghorn coral</name>
    <dbReference type="NCBI Taxonomy" id="6130"/>
    <lineage>
        <taxon>Eukaryota</taxon>
        <taxon>Metazoa</taxon>
        <taxon>Cnidaria</taxon>
        <taxon>Anthozoa</taxon>
        <taxon>Hexacorallia</taxon>
        <taxon>Scleractinia</taxon>
        <taxon>Astrocoeniina</taxon>
        <taxon>Acroporidae</taxon>
        <taxon>Acropora</taxon>
    </lineage>
</organism>
<proteinExistence type="predicted"/>
<evidence type="ECO:0008006" key="3">
    <source>
        <dbReference type="Google" id="ProtNLM"/>
    </source>
</evidence>
<protein>
    <recommendedName>
        <fullName evidence="3">Transposase</fullName>
    </recommendedName>
</protein>
<keyword evidence="2" id="KW-1185">Reference proteome</keyword>
<dbReference type="EMBL" id="JARQWQ010000128">
    <property type="protein sequence ID" value="KAK2549289.1"/>
    <property type="molecule type" value="Genomic_DNA"/>
</dbReference>
<gene>
    <name evidence="1" type="ORF">P5673_030277</name>
</gene>
<comment type="caution">
    <text evidence="1">The sequence shown here is derived from an EMBL/GenBank/DDBJ whole genome shotgun (WGS) entry which is preliminary data.</text>
</comment>
<evidence type="ECO:0000313" key="2">
    <source>
        <dbReference type="Proteomes" id="UP001249851"/>
    </source>
</evidence>
<dbReference type="Proteomes" id="UP001249851">
    <property type="component" value="Unassembled WGS sequence"/>
</dbReference>
<evidence type="ECO:0000313" key="1">
    <source>
        <dbReference type="EMBL" id="KAK2549289.1"/>
    </source>
</evidence>
<reference evidence="1" key="2">
    <citation type="journal article" date="2023" name="Science">
        <title>Genomic signatures of disease resistance in endangered staghorn corals.</title>
        <authorList>
            <person name="Vollmer S.V."/>
            <person name="Selwyn J.D."/>
            <person name="Despard B.A."/>
            <person name="Roesel C.L."/>
        </authorList>
    </citation>
    <scope>NUCLEOTIDE SEQUENCE</scope>
    <source>
        <strain evidence="1">K2</strain>
    </source>
</reference>